<feature type="compositionally biased region" description="Basic residues" evidence="10">
    <location>
        <begin position="536"/>
        <end position="547"/>
    </location>
</feature>
<dbReference type="InterPro" id="IPR043504">
    <property type="entry name" value="Peptidase_S1_PA_chymotrypsin"/>
</dbReference>
<dbReference type="InterPro" id="IPR009003">
    <property type="entry name" value="Peptidase_S1_PA"/>
</dbReference>
<evidence type="ECO:0000313" key="13">
    <source>
        <dbReference type="EMBL" id="APA23042.1"/>
    </source>
</evidence>
<protein>
    <submittedName>
        <fullName evidence="13">p1 protein</fullName>
    </submittedName>
</protein>
<reference evidence="14" key="2">
    <citation type="journal article" date="2017" name="Arch. Virol.">
        <title>Complete genome sequences of cowpea polerovirus 1 and cowpea polerovirus 2 infecting cowpea plants in Burkina Faso.</title>
        <authorList>
            <person name="Palanga E."/>
            <person name="Martin D.P."/>
            <person name="Galzi S."/>
            <person name="Zabre J."/>
            <person name="Bouda Z."/>
            <person name="Neya J.B."/>
            <person name="Sawadogo M."/>
            <person name="Traore O."/>
            <person name="Peterschmitt M."/>
            <person name="Roumagnac P."/>
            <person name="Filloux D."/>
        </authorList>
    </citation>
    <scope>NUCLEOTIDE SEQUENCE [LARGE SCALE GENOMIC DNA]</scope>
    <source>
        <strain evidence="14">BE167</strain>
    </source>
</reference>
<dbReference type="GO" id="GO:0004252">
    <property type="term" value="F:serine-type endopeptidase activity"/>
    <property type="evidence" value="ECO:0007669"/>
    <property type="project" value="InterPro"/>
</dbReference>
<keyword evidence="5" id="KW-0688">Ribosomal frameshifting</keyword>
<evidence type="ECO:0000256" key="5">
    <source>
        <dbReference type="ARBA" id="ARBA00022758"/>
    </source>
</evidence>
<evidence type="ECO:0000256" key="6">
    <source>
        <dbReference type="ARBA" id="ARBA00022801"/>
    </source>
</evidence>
<comment type="subcellular location">
    <subcellularLocation>
        <location evidence="1">Membrane</location>
        <topology evidence="1">Multi-pass membrane protein</topology>
    </subcellularLocation>
</comment>
<dbReference type="EMBL" id="KY364846">
    <property type="protein sequence ID" value="AQV03229.1"/>
    <property type="molecule type" value="Genomic_RNA"/>
</dbReference>
<evidence type="ECO:0000256" key="3">
    <source>
        <dbReference type="ARBA" id="ARBA00022692"/>
    </source>
</evidence>
<dbReference type="GO" id="GO:0070008">
    <property type="term" value="F:serine-type exopeptidase activity"/>
    <property type="evidence" value="ECO:0007669"/>
    <property type="project" value="InterPro"/>
</dbReference>
<dbReference type="GO" id="GO:0075523">
    <property type="term" value="P:viral translational frameshifting"/>
    <property type="evidence" value="ECO:0007669"/>
    <property type="project" value="UniProtKB-KW"/>
</dbReference>
<evidence type="ECO:0000259" key="12">
    <source>
        <dbReference type="PROSITE" id="PS51868"/>
    </source>
</evidence>
<feature type="region of interest" description="Disordered" evidence="10">
    <location>
        <begin position="531"/>
        <end position="623"/>
    </location>
</feature>
<sequence>MTSSVVLFFFFLLSCVGSTSTMPGVLTGQHSLDFPISWELPWNQTSVEHRGFLEPPTPPAKTEQYVERTYSALALGLWELLLSDTQKYCQEGDIILQHSWQYACETFNKTTLILFEGVLELLIRVWSFVIFAIFYTAWRFITQWTMHALLLLCLGLLTKISIRTLRFVLGDWLVSLIAALIVAIIKLPWTCFKTVFFKPFSGIKPEMAVKGFVTHDIHMKPPRDSQLLMAWDDGSHAGYATCIRLYNGTNALVTAAHCRKHEGFVVSTKTKNRIPINAFKPLCVDVKNDFALFEGPMEWESLLGCKAVAATPMYLIRKGSASHYRYVNGEWFQRYAQIGEIVSPAHSNKYALQVLSNTDEGDSGAGYFVGKNLVGIHLGASLTDNHNAMLPILPIPGLTIPDYQLETTAPEGKVFTSSIYEEALKATERTMKFIANLRSKGKEVWSDLVDDLDFDPEAAPRVHPESSAKRSGNARRGTDREPTGKVAPSHASNTPTTDTDISSSSMLEAIVKAVVAKIDTASIEKAVIDRVSTKTTKPRRRQRRNKQKNTAPTSPPSIAGVKTQRPPKPPVSKPLAASPNITSQNRKGSRSSGGSSSGNTHTWRPKQRGSVGPSSARKPNSRH</sequence>
<dbReference type="GO" id="GO:0016020">
    <property type="term" value="C:membrane"/>
    <property type="evidence" value="ECO:0007669"/>
    <property type="project" value="UniProtKB-SubCell"/>
</dbReference>
<evidence type="ECO:0000256" key="10">
    <source>
        <dbReference type="SAM" id="MobiDB-lite"/>
    </source>
</evidence>
<dbReference type="PROSITE" id="PS51868">
    <property type="entry name" value="PEPTIDASE_S39"/>
    <property type="match status" value="1"/>
</dbReference>
<organism evidence="13">
    <name type="scientific">Cowpea polerovirus 1</name>
    <dbReference type="NCBI Taxonomy" id="1913124"/>
    <lineage>
        <taxon>Viruses</taxon>
        <taxon>Riboviria</taxon>
        <taxon>Orthornavirae</taxon>
        <taxon>Pisuviricota</taxon>
        <taxon>Pisoniviricetes</taxon>
        <taxon>Sobelivirales</taxon>
        <taxon>Solemoviridae</taxon>
        <taxon>Polerovirus</taxon>
        <taxon>Polerovirus CPPV1</taxon>
    </lineage>
</organism>
<evidence type="ECO:0000256" key="9">
    <source>
        <dbReference type="ARBA" id="ARBA00023136"/>
    </source>
</evidence>
<dbReference type="PRINTS" id="PR00913">
    <property type="entry name" value="LVIRUSORF2"/>
</dbReference>
<evidence type="ECO:0000256" key="8">
    <source>
        <dbReference type="ARBA" id="ARBA00022989"/>
    </source>
</evidence>
<dbReference type="Gene3D" id="2.40.10.10">
    <property type="entry name" value="Trypsin-like serine proteases"/>
    <property type="match status" value="2"/>
</dbReference>
<feature type="region of interest" description="Disordered" evidence="10">
    <location>
        <begin position="456"/>
        <end position="502"/>
    </location>
</feature>
<keyword evidence="2" id="KW-0645">Protease</keyword>
<dbReference type="InterPro" id="IPR000382">
    <property type="entry name" value="Peptidase_S39B_luteovirus"/>
</dbReference>
<dbReference type="GeneID" id="31653047"/>
<dbReference type="RefSeq" id="YP_009352246.1">
    <property type="nucleotide sequence ID" value="NC_034246.1"/>
</dbReference>
<evidence type="ECO:0000256" key="2">
    <source>
        <dbReference type="ARBA" id="ARBA00022670"/>
    </source>
</evidence>
<keyword evidence="7" id="KW-0720">Serine protease</keyword>
<feature type="compositionally biased region" description="Basic and acidic residues" evidence="10">
    <location>
        <begin position="458"/>
        <end position="468"/>
    </location>
</feature>
<name>A0A1I9W791_9VIRU</name>
<dbReference type="Pfam" id="PF02122">
    <property type="entry name" value="Peptidase_S39"/>
    <property type="match status" value="1"/>
</dbReference>
<keyword evidence="6" id="KW-0378">Hydrolase</keyword>
<feature type="domain" description="Peptidase S39" evidence="12">
    <location>
        <begin position="209"/>
        <end position="406"/>
    </location>
</feature>
<dbReference type="SUPFAM" id="SSF50494">
    <property type="entry name" value="Trypsin-like serine proteases"/>
    <property type="match status" value="1"/>
</dbReference>
<dbReference type="Proteomes" id="UP000202830">
    <property type="component" value="Segment"/>
</dbReference>
<keyword evidence="4" id="KW-0732">Signal</keyword>
<evidence type="ECO:0000256" key="11">
    <source>
        <dbReference type="SAM" id="Phobius"/>
    </source>
</evidence>
<evidence type="ECO:0000256" key="1">
    <source>
        <dbReference type="ARBA" id="ARBA00004141"/>
    </source>
</evidence>
<accession>A0A1I9W791</accession>
<evidence type="ECO:0000313" key="15">
    <source>
        <dbReference type="Proteomes" id="UP000202830"/>
    </source>
</evidence>
<dbReference type="InterPro" id="IPR018019">
    <property type="entry name" value="Luteovirus_Orf2"/>
</dbReference>
<dbReference type="OrthoDB" id="623at10239"/>
<evidence type="ECO:0000256" key="7">
    <source>
        <dbReference type="ARBA" id="ARBA00022825"/>
    </source>
</evidence>
<reference evidence="13" key="1">
    <citation type="journal article" date="2016" name="PLoS ONE">
        <title>Metagenomic-Based Screening and Molecular Characterization of Cowpea-Infecting Viruses in Burkina Faso.</title>
        <authorList>
            <person name="Palanga E."/>
            <person name="Filloux D."/>
            <person name="Martin D.P."/>
            <person name="Fernandez E."/>
            <person name="Gargani D."/>
            <person name="Ferdinand R."/>
            <person name="Zabre J."/>
            <person name="Bouda Z."/>
            <person name="Neya J.B."/>
            <person name="Sawadogo M."/>
            <person name="Traore O."/>
            <person name="Peterschmitt M."/>
            <person name="Roumagnac P."/>
        </authorList>
    </citation>
    <scope>NUCLEOTIDE SEQUENCE</scope>
    <source>
        <strain evidence="13">BE167</strain>
    </source>
</reference>
<keyword evidence="8 11" id="KW-1133">Transmembrane helix</keyword>
<dbReference type="EMBL" id="KX599154">
    <property type="protein sequence ID" value="APA23042.1"/>
    <property type="molecule type" value="Genomic_RNA"/>
</dbReference>
<keyword evidence="3 11" id="KW-0812">Transmembrane</keyword>
<proteinExistence type="predicted"/>
<dbReference type="KEGG" id="vg:31653047"/>
<evidence type="ECO:0000256" key="4">
    <source>
        <dbReference type="ARBA" id="ARBA00022729"/>
    </source>
</evidence>
<feature type="transmembrane region" description="Helical" evidence="11">
    <location>
        <begin position="121"/>
        <end position="141"/>
    </location>
</feature>
<dbReference type="GO" id="GO:0006508">
    <property type="term" value="P:proteolysis"/>
    <property type="evidence" value="ECO:0007669"/>
    <property type="project" value="UniProtKB-KW"/>
</dbReference>
<feature type="transmembrane region" description="Helical" evidence="11">
    <location>
        <begin position="172"/>
        <end position="189"/>
    </location>
</feature>
<keyword evidence="15" id="KW-1185">Reference proteome</keyword>
<feature type="compositionally biased region" description="Low complexity" evidence="10">
    <location>
        <begin position="492"/>
        <end position="502"/>
    </location>
</feature>
<keyword evidence="9 11" id="KW-0472">Membrane</keyword>
<evidence type="ECO:0000313" key="14">
    <source>
        <dbReference type="EMBL" id="AQV03229.1"/>
    </source>
</evidence>